<feature type="region of interest" description="Disordered" evidence="6">
    <location>
        <begin position="269"/>
        <end position="357"/>
    </location>
</feature>
<protein>
    <submittedName>
        <fullName evidence="8">BN860_15148g1_1</fullName>
    </submittedName>
</protein>
<evidence type="ECO:0000256" key="5">
    <source>
        <dbReference type="SAM" id="Coils"/>
    </source>
</evidence>
<dbReference type="GO" id="GO:0003700">
    <property type="term" value="F:DNA-binding transcription factor activity"/>
    <property type="evidence" value="ECO:0007669"/>
    <property type="project" value="InterPro"/>
</dbReference>
<feature type="compositionally biased region" description="Polar residues" evidence="6">
    <location>
        <begin position="601"/>
        <end position="613"/>
    </location>
</feature>
<feature type="compositionally biased region" description="Low complexity" evidence="6">
    <location>
        <begin position="223"/>
        <end position="236"/>
    </location>
</feature>
<feature type="compositionally biased region" description="Polar residues" evidence="6">
    <location>
        <begin position="481"/>
        <end position="496"/>
    </location>
</feature>
<keyword evidence="9" id="KW-1185">Reference proteome</keyword>
<evidence type="ECO:0000313" key="8">
    <source>
        <dbReference type="EMBL" id="CDF88648.1"/>
    </source>
</evidence>
<accession>A0A8J2X9J1</accession>
<dbReference type="InterPro" id="IPR004827">
    <property type="entry name" value="bZIP"/>
</dbReference>
<organism evidence="8 9">
    <name type="scientific">Zygosaccharomyces bailii (strain CLIB 213 / ATCC 58445 / CBS 680 / BCRC 21525 / NBRC 1098 / NCYC 1416 / NRRL Y-2227)</name>
    <dbReference type="NCBI Taxonomy" id="1333698"/>
    <lineage>
        <taxon>Eukaryota</taxon>
        <taxon>Fungi</taxon>
        <taxon>Dikarya</taxon>
        <taxon>Ascomycota</taxon>
        <taxon>Saccharomycotina</taxon>
        <taxon>Saccharomycetes</taxon>
        <taxon>Saccharomycetales</taxon>
        <taxon>Saccharomycetaceae</taxon>
        <taxon>Zygosaccharomyces</taxon>
    </lineage>
</organism>
<feature type="region of interest" description="Disordered" evidence="6">
    <location>
        <begin position="1"/>
        <end position="254"/>
    </location>
</feature>
<feature type="compositionally biased region" description="Polar residues" evidence="6">
    <location>
        <begin position="243"/>
        <end position="254"/>
    </location>
</feature>
<feature type="compositionally biased region" description="Low complexity" evidence="6">
    <location>
        <begin position="46"/>
        <end position="59"/>
    </location>
</feature>
<dbReference type="InterPro" id="IPR046347">
    <property type="entry name" value="bZIP_sf"/>
</dbReference>
<dbReference type="GO" id="GO:0005634">
    <property type="term" value="C:nucleus"/>
    <property type="evidence" value="ECO:0007669"/>
    <property type="project" value="UniProtKB-SubCell"/>
</dbReference>
<feature type="compositionally biased region" description="Polar residues" evidence="6">
    <location>
        <begin position="20"/>
        <end position="45"/>
    </location>
</feature>
<feature type="compositionally biased region" description="Basic and acidic residues" evidence="6">
    <location>
        <begin position="460"/>
        <end position="480"/>
    </location>
</feature>
<dbReference type="PANTHER" id="PTHR19304">
    <property type="entry name" value="CYCLIC-AMP RESPONSE ELEMENT BINDING PROTEIN"/>
    <property type="match status" value="1"/>
</dbReference>
<feature type="compositionally biased region" description="Polar residues" evidence="6">
    <location>
        <begin position="111"/>
        <end position="154"/>
    </location>
</feature>
<evidence type="ECO:0000256" key="3">
    <source>
        <dbReference type="ARBA" id="ARBA00023163"/>
    </source>
</evidence>
<comment type="subcellular location">
    <subcellularLocation>
        <location evidence="1">Nucleus</location>
    </subcellularLocation>
</comment>
<feature type="region of interest" description="Disordered" evidence="6">
    <location>
        <begin position="459"/>
        <end position="520"/>
    </location>
</feature>
<feature type="compositionally biased region" description="Polar residues" evidence="6">
    <location>
        <begin position="162"/>
        <end position="184"/>
    </location>
</feature>
<sequence length="642" mass="69312">MSTTNKQSGVSSFDLEPNPFEQSFASTKEQHPVPSNGQQSGSSYAQQEQQPQAQQNLQQRTDSRPPLNVGRSTDGKSPFFYGSQKPNILSPPLLTPGGFRRLPPLLLSPSGVPQNTSSSGSAQATIMPSAQVGNMANSTANSGNGAPNVSNATAGSKPEINRTPSFLLNLSKTGLTPNESSLRTGLTPGILPPSQSHHYYPTLPALNSVNQGSSQAKPGSSGTAGTTPAPFTPGLGSLLGFPTNASPGQSGRTSVNAENFQHVTEAAVIPHENAQTQKVASETNRLQKKLPTHTDSPTQSQTGQKRSSSYAGKTSKNSKRSQSSTPNSVENRRASRNEESQNVEEGKDINDDDQERKRKEFLERNRVAASKFRRRKKEYIKRVEMDLKFYENEYDDMSRALDKLCGIVHGSPTPVASSSLISMLESSISQNDVPSSLSLLAHMKQVVYETRYFQRNGRNPRREIEKIQETDDEDRHRTDNDSAGNIRSRNGSTAGSTDLARDKRPSSANYPGSVPASFSSTGIQYMTPVQAMSTGSMPSFAHDGSSIHGMVKSEPNISAMLPLSIMASKNPASEQDVSSTIGTANSPSDVANGRQLIPMNDINQQVTPHNNSVPEIRHDSMADLANQPIRTEPALPKYPHTE</sequence>
<evidence type="ECO:0000256" key="1">
    <source>
        <dbReference type="ARBA" id="ARBA00004123"/>
    </source>
</evidence>
<evidence type="ECO:0000313" key="9">
    <source>
        <dbReference type="Proteomes" id="UP000019375"/>
    </source>
</evidence>
<dbReference type="InterPro" id="IPR051027">
    <property type="entry name" value="bZIP_transcription_factors"/>
</dbReference>
<dbReference type="Pfam" id="PF11785">
    <property type="entry name" value="Aft1_OSA"/>
    <property type="match status" value="1"/>
</dbReference>
<name>A0A8J2X9J1_ZYGB2</name>
<dbReference type="InterPro" id="IPR020956">
    <property type="entry name" value="TF_Aft1_OSM"/>
</dbReference>
<dbReference type="Pfam" id="PF00170">
    <property type="entry name" value="bZIP_1"/>
    <property type="match status" value="1"/>
</dbReference>
<dbReference type="Proteomes" id="UP000019375">
    <property type="component" value="Unassembled WGS sequence"/>
</dbReference>
<dbReference type="AlphaFoldDB" id="A0A8J2X9J1"/>
<dbReference type="SUPFAM" id="SSF57959">
    <property type="entry name" value="Leucine zipper domain"/>
    <property type="match status" value="1"/>
</dbReference>
<dbReference type="EMBL" id="HG316455">
    <property type="protein sequence ID" value="CDF88648.1"/>
    <property type="molecule type" value="Genomic_DNA"/>
</dbReference>
<evidence type="ECO:0000256" key="6">
    <source>
        <dbReference type="SAM" id="MobiDB-lite"/>
    </source>
</evidence>
<keyword evidence="4" id="KW-0539">Nucleus</keyword>
<dbReference type="PROSITE" id="PS50217">
    <property type="entry name" value="BZIP"/>
    <property type="match status" value="1"/>
</dbReference>
<feature type="compositionally biased region" description="Low complexity" evidence="6">
    <location>
        <begin position="91"/>
        <end position="110"/>
    </location>
</feature>
<feature type="compositionally biased region" description="Polar residues" evidence="6">
    <location>
        <begin position="293"/>
        <end position="329"/>
    </location>
</feature>
<feature type="coiled-coil region" evidence="5">
    <location>
        <begin position="373"/>
        <end position="400"/>
    </location>
</feature>
<feature type="compositionally biased region" description="Polar residues" evidence="6">
    <location>
        <begin position="273"/>
        <end position="284"/>
    </location>
</feature>
<proteinExistence type="predicted"/>
<gene>
    <name evidence="8" type="ORF">BN860_15148g</name>
</gene>
<dbReference type="OrthoDB" id="295274at2759"/>
<dbReference type="SMART" id="SM00338">
    <property type="entry name" value="BRLZ"/>
    <property type="match status" value="1"/>
</dbReference>
<keyword evidence="2" id="KW-0805">Transcription regulation</keyword>
<evidence type="ECO:0000256" key="4">
    <source>
        <dbReference type="ARBA" id="ARBA00023242"/>
    </source>
</evidence>
<dbReference type="CDD" id="cd14687">
    <property type="entry name" value="bZIP_ATF2"/>
    <property type="match status" value="1"/>
</dbReference>
<evidence type="ECO:0000259" key="7">
    <source>
        <dbReference type="PROSITE" id="PS50217"/>
    </source>
</evidence>
<feature type="compositionally biased region" description="Polar residues" evidence="6">
    <location>
        <begin position="506"/>
        <end position="520"/>
    </location>
</feature>
<reference evidence="9" key="1">
    <citation type="journal article" date="2013" name="Genome Announc.">
        <title>Genome sequence of the food spoilage yeast Zygosaccharomyces bailii CLIB 213(T).</title>
        <authorList>
            <person name="Galeote V."/>
            <person name="Bigey F."/>
            <person name="Devillers H."/>
            <person name="Neuveglise C."/>
            <person name="Dequin S."/>
        </authorList>
    </citation>
    <scope>NUCLEOTIDE SEQUENCE [LARGE SCALE GENOMIC DNA]</scope>
    <source>
        <strain evidence="9">CLIB 213 / ATCC 58445 / CBS 680 / CCRC 21525 / NBRC 1098 / NCYC 1416 / NRRL Y-2227</strain>
    </source>
</reference>
<evidence type="ECO:0000256" key="2">
    <source>
        <dbReference type="ARBA" id="ARBA00023015"/>
    </source>
</evidence>
<feature type="domain" description="BZIP" evidence="7">
    <location>
        <begin position="355"/>
        <end position="404"/>
    </location>
</feature>
<dbReference type="Gene3D" id="1.20.5.170">
    <property type="match status" value="1"/>
</dbReference>
<feature type="region of interest" description="Disordered" evidence="6">
    <location>
        <begin position="601"/>
        <end position="642"/>
    </location>
</feature>
<feature type="compositionally biased region" description="Polar residues" evidence="6">
    <location>
        <begin position="205"/>
        <end position="221"/>
    </location>
</feature>
<keyword evidence="5" id="KW-0175">Coiled coil</keyword>
<keyword evidence="3" id="KW-0804">Transcription</keyword>
<feature type="compositionally biased region" description="Polar residues" evidence="6">
    <location>
        <begin position="1"/>
        <end position="11"/>
    </location>
</feature>
<feature type="compositionally biased region" description="Basic and acidic residues" evidence="6">
    <location>
        <begin position="330"/>
        <end position="357"/>
    </location>
</feature>